<dbReference type="Proteomes" id="UP000242418">
    <property type="component" value="Unassembled WGS sequence"/>
</dbReference>
<sequence length="107" mass="11427">METSARPTRGRQAAPTKPEINEALAGVRQEATAGNLYAMIALIFSAKFDEQTSTLKALRDDVSDLALTIKADSMRRLNAQLMGEFTGAIDSLRVAMLAAAETAAAKQ</sequence>
<evidence type="ECO:0000313" key="3">
    <source>
        <dbReference type="Proteomes" id="UP000242418"/>
    </source>
</evidence>
<evidence type="ECO:0000256" key="1">
    <source>
        <dbReference type="SAM" id="MobiDB-lite"/>
    </source>
</evidence>
<proteinExistence type="predicted"/>
<evidence type="ECO:0000313" key="2">
    <source>
        <dbReference type="EMBL" id="SCW39515.1"/>
    </source>
</evidence>
<organism evidence="2 3">
    <name type="scientific">Pseudomonas peli</name>
    <dbReference type="NCBI Taxonomy" id="592361"/>
    <lineage>
        <taxon>Bacteria</taxon>
        <taxon>Pseudomonadati</taxon>
        <taxon>Pseudomonadota</taxon>
        <taxon>Gammaproteobacteria</taxon>
        <taxon>Pseudomonadales</taxon>
        <taxon>Pseudomonadaceae</taxon>
        <taxon>Pseudomonas</taxon>
    </lineage>
</organism>
<accession>A0AB37Z476</accession>
<dbReference type="EMBL" id="FMTL01000001">
    <property type="protein sequence ID" value="SCW39515.1"/>
    <property type="molecule type" value="Genomic_DNA"/>
</dbReference>
<gene>
    <name evidence="2" type="ORF">SAMN05216370_0919</name>
</gene>
<dbReference type="AlphaFoldDB" id="A0AB37Z476"/>
<protein>
    <submittedName>
        <fullName evidence="2">Uncharacterized protein</fullName>
    </submittedName>
</protein>
<keyword evidence="3" id="KW-1185">Reference proteome</keyword>
<name>A0AB37Z476_9PSED</name>
<comment type="caution">
    <text evidence="2">The sequence shown here is derived from an EMBL/GenBank/DDBJ whole genome shotgun (WGS) entry which is preliminary data.</text>
</comment>
<dbReference type="RefSeq" id="WP_143003798.1">
    <property type="nucleotide sequence ID" value="NZ_FMTL01000001.1"/>
</dbReference>
<feature type="region of interest" description="Disordered" evidence="1">
    <location>
        <begin position="1"/>
        <end position="21"/>
    </location>
</feature>
<reference evidence="2 3" key="1">
    <citation type="submission" date="2016-10" db="EMBL/GenBank/DDBJ databases">
        <authorList>
            <person name="Varghese N."/>
            <person name="Submissions S."/>
        </authorList>
    </citation>
    <scope>NUCLEOTIDE SEQUENCE [LARGE SCALE GENOMIC DNA]</scope>
    <source>
        <strain evidence="2 3">DSM 17833</strain>
    </source>
</reference>